<reference evidence="4 5" key="1">
    <citation type="journal article" date="2013" name="Genome Announc.">
        <title>Complete genome sequence of Simiduia agarivorans SA1(T), a marine bacterium able to degrade a variety of polysaccharides.</title>
        <authorList>
            <person name="Lin S.Y."/>
            <person name="Shieh W.Y."/>
            <person name="Chen J.S."/>
            <person name="Tang S.L."/>
        </authorList>
    </citation>
    <scope>NUCLEOTIDE SEQUENCE [LARGE SCALE GENOMIC DNA]</scope>
    <source>
        <strain evidence="5">DSM 21679 / JCM 13881 / BCRC 17597 / SA1</strain>
    </source>
</reference>
<dbReference type="HOGENOM" id="CLU_117841_0_1_6"/>
<dbReference type="InterPro" id="IPR010376">
    <property type="entry name" value="GBBH-like_N"/>
</dbReference>
<evidence type="ECO:0000313" key="4">
    <source>
        <dbReference type="EMBL" id="AFV00070.1"/>
    </source>
</evidence>
<keyword evidence="1" id="KW-0479">Metal-binding</keyword>
<keyword evidence="2" id="KW-0408">Iron</keyword>
<dbReference type="Gene3D" id="3.30.2020.30">
    <property type="match status" value="1"/>
</dbReference>
<dbReference type="RefSeq" id="WP_015048222.1">
    <property type="nucleotide sequence ID" value="NC_018868.3"/>
</dbReference>
<evidence type="ECO:0000313" key="5">
    <source>
        <dbReference type="Proteomes" id="UP000000466"/>
    </source>
</evidence>
<dbReference type="Pfam" id="PF06155">
    <property type="entry name" value="GBBH-like_N"/>
    <property type="match status" value="1"/>
</dbReference>
<dbReference type="STRING" id="1117647.M5M_14665"/>
<feature type="domain" description="Gamma-butyrobetaine hydroxylase-like N-terminal" evidence="3">
    <location>
        <begin position="6"/>
        <end position="89"/>
    </location>
</feature>
<dbReference type="EMBL" id="CP003746">
    <property type="protein sequence ID" value="AFV00070.1"/>
    <property type="molecule type" value="Genomic_DNA"/>
</dbReference>
<dbReference type="PANTHER" id="PTHR35303:SF5">
    <property type="entry name" value="OS02G0197800 PROTEIN"/>
    <property type="match status" value="1"/>
</dbReference>
<gene>
    <name evidence="4" type="ordered locus">M5M_14665</name>
</gene>
<dbReference type="eggNOG" id="COG3536">
    <property type="taxonomic scope" value="Bacteria"/>
</dbReference>
<name>K4KLL8_SIMAS</name>
<accession>K4KLL8</accession>
<dbReference type="GO" id="GO:0046872">
    <property type="term" value="F:metal ion binding"/>
    <property type="evidence" value="ECO:0007669"/>
    <property type="project" value="UniProtKB-KW"/>
</dbReference>
<evidence type="ECO:0000256" key="2">
    <source>
        <dbReference type="ARBA" id="ARBA00023004"/>
    </source>
</evidence>
<dbReference type="InterPro" id="IPR038492">
    <property type="entry name" value="GBBH-like_N_sf"/>
</dbReference>
<evidence type="ECO:0000256" key="1">
    <source>
        <dbReference type="ARBA" id="ARBA00022723"/>
    </source>
</evidence>
<dbReference type="PANTHER" id="PTHR35303">
    <property type="entry name" value="OS02G0197800 PROTEIN"/>
    <property type="match status" value="1"/>
</dbReference>
<sequence length="124" mass="14293">MIPEKIKLHRGANLLLLRFAGQDYELPAEYLRVHSPSAEVQGHGPGQAVLQYGKRHVKLDKVEMVGNYALKLIFNDGHDSGIYTWAYLYQLATEREARWQVYLDTLHAQQKTRDPETSVVRFIN</sequence>
<evidence type="ECO:0000259" key="3">
    <source>
        <dbReference type="Pfam" id="PF06155"/>
    </source>
</evidence>
<dbReference type="Proteomes" id="UP000000466">
    <property type="component" value="Chromosome"/>
</dbReference>
<dbReference type="OrthoDB" id="9794178at2"/>
<dbReference type="AlphaFoldDB" id="K4KLL8"/>
<proteinExistence type="predicted"/>
<dbReference type="KEGG" id="saga:M5M_14665"/>
<keyword evidence="5" id="KW-1185">Reference proteome</keyword>
<organism evidence="4 5">
    <name type="scientific">Simiduia agarivorans (strain DSM 21679 / JCM 13881 / BCRC 17597 / SA1)</name>
    <dbReference type="NCBI Taxonomy" id="1117647"/>
    <lineage>
        <taxon>Bacteria</taxon>
        <taxon>Pseudomonadati</taxon>
        <taxon>Pseudomonadota</taxon>
        <taxon>Gammaproteobacteria</taxon>
        <taxon>Cellvibrionales</taxon>
        <taxon>Cellvibrionaceae</taxon>
        <taxon>Simiduia</taxon>
    </lineage>
</organism>
<protein>
    <recommendedName>
        <fullName evidence="3">Gamma-butyrobetaine hydroxylase-like N-terminal domain-containing protein</fullName>
    </recommendedName>
</protein>